<evidence type="ECO:0008006" key="2">
    <source>
        <dbReference type="Google" id="ProtNLM"/>
    </source>
</evidence>
<gene>
    <name evidence="1" type="ORF">TBIB3V08_LOCUS8351</name>
</gene>
<dbReference type="EMBL" id="OD567675">
    <property type="protein sequence ID" value="CAD7446011.1"/>
    <property type="molecule type" value="Genomic_DNA"/>
</dbReference>
<organism evidence="1">
    <name type="scientific">Timema bartmani</name>
    <dbReference type="NCBI Taxonomy" id="61472"/>
    <lineage>
        <taxon>Eukaryota</taxon>
        <taxon>Metazoa</taxon>
        <taxon>Ecdysozoa</taxon>
        <taxon>Arthropoda</taxon>
        <taxon>Hexapoda</taxon>
        <taxon>Insecta</taxon>
        <taxon>Pterygota</taxon>
        <taxon>Neoptera</taxon>
        <taxon>Polyneoptera</taxon>
        <taxon>Phasmatodea</taxon>
        <taxon>Timematodea</taxon>
        <taxon>Timematoidea</taxon>
        <taxon>Timematidae</taxon>
        <taxon>Timema</taxon>
    </lineage>
</organism>
<dbReference type="AlphaFoldDB" id="A0A7R9I3F8"/>
<dbReference type="InterPro" id="IPR026784">
    <property type="entry name" value="Coact_PPARg"/>
</dbReference>
<sequence length="304" mass="34286">MLGKLDGCKVFTSVGDCDMEIARRAKELDYFAIMSDDTDHVIFNAAHYLFSCRDFDLGARYELSYTLEDFSELRGFPPAAKLFQPLRQRVYGILFRELVEGEYATTVPELCVYDLSGYKPGNVTPSPIPRSETYLILSTGGVRHPGLLNLWKDECNDRWPLFVKSVSETLDVDKIKSLYQDNKHYVVPTTALYLMKHEIAATDFSVDDWELYAFMIQAVDLSRYSVEDLGREPDPKPESKRVVHLSAIFGRAITTILLLMGAEFVQTHERGSEEIKAVLGKFGAGKSPTILLTFLVHSGSDMVV</sequence>
<dbReference type="PANTHER" id="PTHR15976">
    <property type="entry name" value="CONSTITUTIVE COACTIVATOR OF PEROXISOME PROLIFERATOR-ACTIVATED RECEPTOR GAMMA"/>
    <property type="match status" value="1"/>
</dbReference>
<name>A0A7R9I3F8_9NEOP</name>
<dbReference type="PANTHER" id="PTHR15976:SF16">
    <property type="entry name" value="ASTEROID DOMAIN-CONTAINING PROTEIN"/>
    <property type="match status" value="1"/>
</dbReference>
<protein>
    <recommendedName>
        <fullName evidence="2">XPG-I domain-containing protein</fullName>
    </recommendedName>
</protein>
<accession>A0A7R9I3F8</accession>
<evidence type="ECO:0000313" key="1">
    <source>
        <dbReference type="EMBL" id="CAD7446011.1"/>
    </source>
</evidence>
<reference evidence="1" key="1">
    <citation type="submission" date="2020-11" db="EMBL/GenBank/DDBJ databases">
        <authorList>
            <person name="Tran Van P."/>
        </authorList>
    </citation>
    <scope>NUCLEOTIDE SEQUENCE</scope>
</reference>
<proteinExistence type="predicted"/>
<dbReference type="GO" id="GO:0005634">
    <property type="term" value="C:nucleus"/>
    <property type="evidence" value="ECO:0007669"/>
    <property type="project" value="TreeGrafter"/>
</dbReference>